<sequence>MGNRYVSVTITRQTKAVSQKGFGLPLILSTDKKLDYKEYTEIDAIGTDYGTNSATYKLASALLGQTPRPEKIAVHGVAYVAATGNPTELSAALNELVKKYNDFFYLHCSLQTDPVITELAKWINTQEKFYFASTVNKALAKTLNSQNTVIMVHPAPDTYPAAAWVGVCAPMQVGSYTWTFKNLNGIAPADYDDAVIGEIETNNASTYITEGGVNITSKGVTTTGEYIDILQGQYYLKARMTENVFALLARLPKVPFTDAGIALIVAELEKTLKVGVKQGIIATDVADNPLYSIVAPNRAEVSANDRGKRTLPGLKWTATIAGAIENVDIVGELQL</sequence>
<evidence type="ECO:0000313" key="1">
    <source>
        <dbReference type="EMBL" id="WHY31646.1"/>
    </source>
</evidence>
<dbReference type="Pfam" id="PF11863">
    <property type="entry name" value="DUF3383"/>
    <property type="match status" value="1"/>
</dbReference>
<accession>A0AA95RZX3</accession>
<proteinExistence type="predicted"/>
<name>A0AA95RZX3_9BACI</name>
<reference evidence="1" key="1">
    <citation type="submission" date="2023-05" db="EMBL/GenBank/DDBJ databases">
        <title>Comparative genomics of Bacillaceae isolates and their secondary metabolite potential.</title>
        <authorList>
            <person name="Song L."/>
            <person name="Nielsen L.J."/>
            <person name="Mohite O."/>
            <person name="Xu X."/>
            <person name="Weber T."/>
            <person name="Kovacs A.T."/>
        </authorList>
    </citation>
    <scope>NUCLEOTIDE SEQUENCE</scope>
    <source>
        <strain evidence="1">LN15</strain>
    </source>
</reference>
<dbReference type="RefSeq" id="WP_283886073.1">
    <property type="nucleotide sequence ID" value="NZ_CP126099.1"/>
</dbReference>
<dbReference type="AlphaFoldDB" id="A0AA95RZX3"/>
<gene>
    <name evidence="1" type="ORF">QNH45_13040</name>
</gene>
<evidence type="ECO:0000313" key="2">
    <source>
        <dbReference type="Proteomes" id="UP001178303"/>
    </source>
</evidence>
<organism evidence="1 2">
    <name type="scientific">Bacillus wiedmannii</name>
    <dbReference type="NCBI Taxonomy" id="1890302"/>
    <lineage>
        <taxon>Bacteria</taxon>
        <taxon>Bacillati</taxon>
        <taxon>Bacillota</taxon>
        <taxon>Bacilli</taxon>
        <taxon>Bacillales</taxon>
        <taxon>Bacillaceae</taxon>
        <taxon>Bacillus</taxon>
        <taxon>Bacillus cereus group</taxon>
    </lineage>
</organism>
<dbReference type="Proteomes" id="UP001178303">
    <property type="component" value="Chromosome"/>
</dbReference>
<dbReference type="InterPro" id="IPR021808">
    <property type="entry name" value="DUF3383"/>
</dbReference>
<dbReference type="EMBL" id="CP126099">
    <property type="protein sequence ID" value="WHY31646.1"/>
    <property type="molecule type" value="Genomic_DNA"/>
</dbReference>
<protein>
    <submittedName>
        <fullName evidence="1">DUF3383 family protein</fullName>
    </submittedName>
</protein>